<protein>
    <submittedName>
        <fullName evidence="1">Uncharacterized protein</fullName>
    </submittedName>
</protein>
<evidence type="ECO:0000313" key="2">
    <source>
        <dbReference type="Proteomes" id="UP000001396"/>
    </source>
</evidence>
<dbReference type="InterPro" id="IPR036249">
    <property type="entry name" value="Thioredoxin-like_sf"/>
</dbReference>
<dbReference type="GeneID" id="31360660"/>
<comment type="caution">
    <text evidence="1">The sequence shown here is derived from an EMBL/GenBank/DDBJ whole genome shotgun (WGS) entry which is preliminary data.</text>
</comment>
<gene>
    <name evidence="1" type="ORF">PPL_05174</name>
</gene>
<organism evidence="1 2">
    <name type="scientific">Heterostelium pallidum (strain ATCC 26659 / Pp 5 / PN500)</name>
    <name type="common">Cellular slime mold</name>
    <name type="synonym">Polysphondylium pallidum</name>
    <dbReference type="NCBI Taxonomy" id="670386"/>
    <lineage>
        <taxon>Eukaryota</taxon>
        <taxon>Amoebozoa</taxon>
        <taxon>Evosea</taxon>
        <taxon>Eumycetozoa</taxon>
        <taxon>Dictyostelia</taxon>
        <taxon>Acytosteliales</taxon>
        <taxon>Acytosteliaceae</taxon>
        <taxon>Heterostelium</taxon>
    </lineage>
</organism>
<proteinExistence type="predicted"/>
<name>D3B9M9_HETP5</name>
<dbReference type="InParanoid" id="D3B9M9"/>
<dbReference type="SUPFAM" id="SSF52833">
    <property type="entry name" value="Thioredoxin-like"/>
    <property type="match status" value="1"/>
</dbReference>
<dbReference type="Proteomes" id="UP000001396">
    <property type="component" value="Unassembled WGS sequence"/>
</dbReference>
<dbReference type="RefSeq" id="XP_020434058.1">
    <property type="nucleotide sequence ID" value="XM_020576069.1"/>
</dbReference>
<accession>D3B9M9</accession>
<dbReference type="AlphaFoldDB" id="D3B9M9"/>
<dbReference type="Gene3D" id="3.40.30.10">
    <property type="entry name" value="Glutaredoxin"/>
    <property type="match status" value="1"/>
</dbReference>
<keyword evidence="2" id="KW-1185">Reference proteome</keyword>
<dbReference type="CDD" id="cd02961">
    <property type="entry name" value="PDI_a_family"/>
    <property type="match status" value="1"/>
</dbReference>
<evidence type="ECO:0000313" key="1">
    <source>
        <dbReference type="EMBL" id="EFA81941.1"/>
    </source>
</evidence>
<dbReference type="EMBL" id="ADBJ01000022">
    <property type="protein sequence ID" value="EFA81941.1"/>
    <property type="molecule type" value="Genomic_DNA"/>
</dbReference>
<reference evidence="1 2" key="1">
    <citation type="journal article" date="2011" name="Genome Res.">
        <title>Phylogeny-wide analysis of social amoeba genomes highlights ancient origins for complex intercellular communication.</title>
        <authorList>
            <person name="Heidel A.J."/>
            <person name="Lawal H.M."/>
            <person name="Felder M."/>
            <person name="Schilde C."/>
            <person name="Helps N.R."/>
            <person name="Tunggal B."/>
            <person name="Rivero F."/>
            <person name="John U."/>
            <person name="Schleicher M."/>
            <person name="Eichinger L."/>
            <person name="Platzer M."/>
            <person name="Noegel A.A."/>
            <person name="Schaap P."/>
            <person name="Gloeckner G."/>
        </authorList>
    </citation>
    <scope>NUCLEOTIDE SEQUENCE [LARGE SCALE GENOMIC DNA]</scope>
    <source>
        <strain evidence="2">ATCC 26659 / Pp 5 / PN500</strain>
    </source>
</reference>
<sequence length="167" mass="19067">MDQLGQRGLGGRSTNIHILMMKVTTTLLLTIIVVNALVLVDGATPVPLNSTNFDDFVSSNSNKVVLIEFHDRWYFNSGLFRGFNNLIELLDEDLMVFGRVCCDCDGNEELCNRYKSSNDTYMPLFQTFNVNQKDQPVPVTINIMEFLTTFLKNQYSQIKNQCYDCIL</sequence>